<comment type="caution">
    <text evidence="3">The sequence shown here is derived from an EMBL/GenBank/DDBJ whole genome shotgun (WGS) entry which is preliminary data.</text>
</comment>
<evidence type="ECO:0000256" key="1">
    <source>
        <dbReference type="SAM" id="MobiDB-lite"/>
    </source>
</evidence>
<reference evidence="3 4" key="1">
    <citation type="journal article" date="2016" name="DNA Res.">
        <title>The draft genome of MD-2 pineapple using hybrid error correction of long reads.</title>
        <authorList>
            <person name="Redwan R.M."/>
            <person name="Saidin A."/>
            <person name="Kumar S.V."/>
        </authorList>
    </citation>
    <scope>NUCLEOTIDE SEQUENCE [LARGE SCALE GENOMIC DNA]</scope>
    <source>
        <strain evidence="4">cv. MD2</strain>
        <tissue evidence="3">Leaf</tissue>
    </source>
</reference>
<dbReference type="AlphaFoldDB" id="A0A199VLK0"/>
<dbReference type="Pfam" id="PF01926">
    <property type="entry name" value="MMR_HSR1"/>
    <property type="match status" value="1"/>
</dbReference>
<evidence type="ECO:0000313" key="3">
    <source>
        <dbReference type="EMBL" id="OAY77883.1"/>
    </source>
</evidence>
<dbReference type="Gene3D" id="3.40.50.300">
    <property type="entry name" value="P-loop containing nucleotide triphosphate hydrolases"/>
    <property type="match status" value="1"/>
</dbReference>
<feature type="compositionally biased region" description="Basic and acidic residues" evidence="1">
    <location>
        <begin position="345"/>
        <end position="360"/>
    </location>
</feature>
<feature type="compositionally biased region" description="Polar residues" evidence="1">
    <location>
        <begin position="317"/>
        <end position="329"/>
    </location>
</feature>
<dbReference type="PANTHER" id="PTHR11649:SF13">
    <property type="entry name" value="ENGB-TYPE G DOMAIN-CONTAINING PROTEIN"/>
    <property type="match status" value="1"/>
</dbReference>
<name>A0A199VLK0_ANACO</name>
<feature type="domain" description="G" evidence="2">
    <location>
        <begin position="293"/>
        <end position="329"/>
    </location>
</feature>
<feature type="region of interest" description="Disordered" evidence="1">
    <location>
        <begin position="317"/>
        <end position="360"/>
    </location>
</feature>
<accession>A0A199VLK0</accession>
<gene>
    <name evidence="3" type="ORF">ACMD2_26459</name>
</gene>
<evidence type="ECO:0000259" key="2">
    <source>
        <dbReference type="Pfam" id="PF01926"/>
    </source>
</evidence>
<dbReference type="SUPFAM" id="SSF52540">
    <property type="entry name" value="P-loop containing nucleoside triphosphate hydrolases"/>
    <property type="match status" value="1"/>
</dbReference>
<protein>
    <submittedName>
        <fullName evidence="3">GTP-binding protein</fullName>
    </submittedName>
</protein>
<dbReference type="InterPro" id="IPR027417">
    <property type="entry name" value="P-loop_NTPase"/>
</dbReference>
<dbReference type="EMBL" id="LSRQ01001434">
    <property type="protein sequence ID" value="OAY77883.1"/>
    <property type="molecule type" value="Genomic_DNA"/>
</dbReference>
<proteinExistence type="predicted"/>
<sequence length="360" mass="39471">MLALVRRVFSLGEDRSSSRSVIWGGIAIHILTWRGLSSSTPECWAIRTTWRSADSPGFGDTWSSLAQYWMEMNKGWVEVLLREKREKLAKESRAKQKYTHKSGSKSFARKEKEIAIPTLQEAATYRNPAHARSTHGGFIRFDCQAAPQRHYPAMLLQPRILPHLFFFSFALPSPSSSSSPTKPHLFSLLTTKSYIALSSSSLDTLDSTPAPLEDDPLPIRIPFDKLFVPPEVDLPLGGAAAPASAAAAASGRVLKGSNIVLGPYAKDAQVVTAEFVNSSVRTEDCPADGLPEFALVGRSKLGKSSLLNSLVRRKRLTLTSKKPATTRSQPAKEEGKITSSPLESQLHEVIKRSSIETKTS</sequence>
<organism evidence="3 4">
    <name type="scientific">Ananas comosus</name>
    <name type="common">Pineapple</name>
    <name type="synonym">Ananas ananas</name>
    <dbReference type="NCBI Taxonomy" id="4615"/>
    <lineage>
        <taxon>Eukaryota</taxon>
        <taxon>Viridiplantae</taxon>
        <taxon>Streptophyta</taxon>
        <taxon>Embryophyta</taxon>
        <taxon>Tracheophyta</taxon>
        <taxon>Spermatophyta</taxon>
        <taxon>Magnoliopsida</taxon>
        <taxon>Liliopsida</taxon>
        <taxon>Poales</taxon>
        <taxon>Bromeliaceae</taxon>
        <taxon>Bromelioideae</taxon>
        <taxon>Ananas</taxon>
    </lineage>
</organism>
<dbReference type="Proteomes" id="UP000092600">
    <property type="component" value="Unassembled WGS sequence"/>
</dbReference>
<evidence type="ECO:0000313" key="4">
    <source>
        <dbReference type="Proteomes" id="UP000092600"/>
    </source>
</evidence>
<dbReference type="GO" id="GO:0005525">
    <property type="term" value="F:GTP binding"/>
    <property type="evidence" value="ECO:0007669"/>
    <property type="project" value="InterPro"/>
</dbReference>
<dbReference type="InterPro" id="IPR006073">
    <property type="entry name" value="GTP-bd"/>
</dbReference>
<dbReference type="PANTHER" id="PTHR11649">
    <property type="entry name" value="MSS1/TRME-RELATED GTP-BINDING PROTEIN"/>
    <property type="match status" value="1"/>
</dbReference>
<dbReference type="STRING" id="4615.A0A199VLK0"/>